<dbReference type="AlphaFoldDB" id="A0A5D4RG47"/>
<sequence>MYAVVAVFNPELERAIIEVWNELKEKGISAYASQVRDRRPHITLGDFPELDPVRFSEDFVHHYHDHPPIEVRLASIGSFIRTGILYYSPVLSEELTALHRDFHRQFLPPDGNESSLYRPGSWIPHCTIANRLSTDEQLKAFQLVKDREIPEGTIAGLSLLDLRVPGEAPEIATVSFGEQTAGTKVV</sequence>
<dbReference type="PANTHER" id="PTHR36039">
    <property type="match status" value="1"/>
</dbReference>
<organism evidence="1 2">
    <name type="scientific">Rossellomorea marisflavi</name>
    <dbReference type="NCBI Taxonomy" id="189381"/>
    <lineage>
        <taxon>Bacteria</taxon>
        <taxon>Bacillati</taxon>
        <taxon>Bacillota</taxon>
        <taxon>Bacilli</taxon>
        <taxon>Bacillales</taxon>
        <taxon>Bacillaceae</taxon>
        <taxon>Rossellomorea</taxon>
    </lineage>
</organism>
<proteinExistence type="predicted"/>
<dbReference type="EMBL" id="VTEQ01000009">
    <property type="protein sequence ID" value="TYS48816.1"/>
    <property type="molecule type" value="Genomic_DNA"/>
</dbReference>
<dbReference type="Gene3D" id="3.90.1140.10">
    <property type="entry name" value="Cyclic phosphodiesterase"/>
    <property type="match status" value="1"/>
</dbReference>
<evidence type="ECO:0000313" key="1">
    <source>
        <dbReference type="EMBL" id="TYS48816.1"/>
    </source>
</evidence>
<dbReference type="GO" id="GO:0016874">
    <property type="term" value="F:ligase activity"/>
    <property type="evidence" value="ECO:0007669"/>
    <property type="project" value="UniProtKB-KW"/>
</dbReference>
<comment type="caution">
    <text evidence="1">The sequence shown here is derived from an EMBL/GenBank/DDBJ whole genome shotgun (WGS) entry which is preliminary data.</text>
</comment>
<dbReference type="PANTHER" id="PTHR36039:SF2">
    <property type="entry name" value="RNA LIGASE_CYCLIC NUCLEOTIDE PHOSPHODIESTERASE FAMILY PROTEIN"/>
    <property type="match status" value="1"/>
</dbReference>
<gene>
    <name evidence="1" type="ORF">FZC83_21095</name>
</gene>
<dbReference type="SUPFAM" id="SSF55144">
    <property type="entry name" value="LigT-like"/>
    <property type="match status" value="1"/>
</dbReference>
<keyword evidence="1" id="KW-0436">Ligase</keyword>
<dbReference type="InterPro" id="IPR009097">
    <property type="entry name" value="Cyclic_Pdiesterase"/>
</dbReference>
<dbReference type="Pfam" id="PF13563">
    <property type="entry name" value="2_5_RNA_ligase2"/>
    <property type="match status" value="1"/>
</dbReference>
<reference evidence="1 2" key="1">
    <citation type="submission" date="2019-08" db="EMBL/GenBank/DDBJ databases">
        <title>Bacillus genomes from the desert of Cuatro Cienegas, Coahuila.</title>
        <authorList>
            <person name="Olmedo-Alvarez G."/>
        </authorList>
    </citation>
    <scope>NUCLEOTIDE SEQUENCE [LARGE SCALE GENOMIC DNA]</scope>
    <source>
        <strain evidence="1 2">CH108_3D</strain>
    </source>
</reference>
<evidence type="ECO:0000313" key="2">
    <source>
        <dbReference type="Proteomes" id="UP000322997"/>
    </source>
</evidence>
<dbReference type="RefSeq" id="WP_148986093.1">
    <property type="nucleotide sequence ID" value="NZ_JBNILK010000010.1"/>
</dbReference>
<protein>
    <submittedName>
        <fullName evidence="1">2'-5' RNA ligase family protein</fullName>
    </submittedName>
</protein>
<name>A0A5D4RG47_9BACI</name>
<accession>A0A5D4RG47</accession>
<dbReference type="Proteomes" id="UP000322997">
    <property type="component" value="Unassembled WGS sequence"/>
</dbReference>